<feature type="compositionally biased region" description="Acidic residues" evidence="1">
    <location>
        <begin position="30"/>
        <end position="39"/>
    </location>
</feature>
<evidence type="ECO:0000256" key="1">
    <source>
        <dbReference type="SAM" id="MobiDB-lite"/>
    </source>
</evidence>
<evidence type="ECO:0000313" key="3">
    <source>
        <dbReference type="Proteomes" id="UP000266841"/>
    </source>
</evidence>
<feature type="non-terminal residue" evidence="2">
    <location>
        <position position="115"/>
    </location>
</feature>
<keyword evidence="3" id="KW-1185">Reference proteome</keyword>
<dbReference type="Proteomes" id="UP000266841">
    <property type="component" value="Unassembled WGS sequence"/>
</dbReference>
<evidence type="ECO:0000313" key="2">
    <source>
        <dbReference type="EMBL" id="EJK53840.1"/>
    </source>
</evidence>
<dbReference type="EMBL" id="AGNL01036909">
    <property type="protein sequence ID" value="EJK53840.1"/>
    <property type="molecule type" value="Genomic_DNA"/>
</dbReference>
<feature type="region of interest" description="Disordered" evidence="1">
    <location>
        <begin position="1"/>
        <end position="115"/>
    </location>
</feature>
<accession>K0RKX4</accession>
<feature type="compositionally biased region" description="Basic and acidic residues" evidence="1">
    <location>
        <begin position="7"/>
        <end position="20"/>
    </location>
</feature>
<feature type="compositionally biased region" description="Basic residues" evidence="1">
    <location>
        <begin position="106"/>
        <end position="115"/>
    </location>
</feature>
<gene>
    <name evidence="2" type="ORF">THAOC_26642</name>
</gene>
<dbReference type="AlphaFoldDB" id="K0RKX4"/>
<comment type="caution">
    <text evidence="2">The sequence shown here is derived from an EMBL/GenBank/DDBJ whole genome shotgun (WGS) entry which is preliminary data.</text>
</comment>
<proteinExistence type="predicted"/>
<sequence length="115" mass="12103">MASQLDASDRVPKMSEDLRLSIDSNSCSWEGEDDGDEELASNGTVEGVDESAYLVTGEGSEGGSDDDNEYSMAEMRRNLAAQRAEGGGGGVSPGAGVSFNGEGAGPRRRRRGERR</sequence>
<reference evidence="2 3" key="1">
    <citation type="journal article" date="2012" name="Genome Biol.">
        <title>Genome and low-iron response of an oceanic diatom adapted to chronic iron limitation.</title>
        <authorList>
            <person name="Lommer M."/>
            <person name="Specht M."/>
            <person name="Roy A.S."/>
            <person name="Kraemer L."/>
            <person name="Andreson R."/>
            <person name="Gutowska M.A."/>
            <person name="Wolf J."/>
            <person name="Bergner S.V."/>
            <person name="Schilhabel M.B."/>
            <person name="Klostermeier U.C."/>
            <person name="Beiko R.G."/>
            <person name="Rosenstiel P."/>
            <person name="Hippler M."/>
            <person name="Laroche J."/>
        </authorList>
    </citation>
    <scope>NUCLEOTIDE SEQUENCE [LARGE SCALE GENOMIC DNA]</scope>
    <source>
        <strain evidence="2 3">CCMP1005</strain>
    </source>
</reference>
<name>K0RKX4_THAOC</name>
<organism evidence="2 3">
    <name type="scientific">Thalassiosira oceanica</name>
    <name type="common">Marine diatom</name>
    <dbReference type="NCBI Taxonomy" id="159749"/>
    <lineage>
        <taxon>Eukaryota</taxon>
        <taxon>Sar</taxon>
        <taxon>Stramenopiles</taxon>
        <taxon>Ochrophyta</taxon>
        <taxon>Bacillariophyta</taxon>
        <taxon>Coscinodiscophyceae</taxon>
        <taxon>Thalassiosirophycidae</taxon>
        <taxon>Thalassiosirales</taxon>
        <taxon>Thalassiosiraceae</taxon>
        <taxon>Thalassiosira</taxon>
    </lineage>
</organism>
<protein>
    <submittedName>
        <fullName evidence="2">Uncharacterized protein</fullName>
    </submittedName>
</protein>